<feature type="transmembrane region" description="Helical" evidence="6">
    <location>
        <begin position="109"/>
        <end position="129"/>
    </location>
</feature>
<proteinExistence type="inferred from homology"/>
<keyword evidence="4 6" id="KW-1133">Transmembrane helix</keyword>
<feature type="transmembrane region" description="Helical" evidence="6">
    <location>
        <begin position="169"/>
        <end position="188"/>
    </location>
</feature>
<protein>
    <submittedName>
        <fullName evidence="7">Glucose uptake protein</fullName>
    </submittedName>
</protein>
<gene>
    <name evidence="7" type="ORF">C7460_10712</name>
</gene>
<keyword evidence="8" id="KW-1185">Reference proteome</keyword>
<accession>A0A3D9L3G5</accession>
<dbReference type="InterPro" id="IPR010651">
    <property type="entry name" value="Sugar_transport"/>
</dbReference>
<dbReference type="Pfam" id="PF07168">
    <property type="entry name" value="Ureide_permease"/>
    <property type="match status" value="2"/>
</dbReference>
<dbReference type="GO" id="GO:0015144">
    <property type="term" value="F:carbohydrate transmembrane transporter activity"/>
    <property type="evidence" value="ECO:0007669"/>
    <property type="project" value="InterPro"/>
</dbReference>
<organism evidence="7 8">
    <name type="scientific">Marinoscillum furvescens DSM 4134</name>
    <dbReference type="NCBI Taxonomy" id="1122208"/>
    <lineage>
        <taxon>Bacteria</taxon>
        <taxon>Pseudomonadati</taxon>
        <taxon>Bacteroidota</taxon>
        <taxon>Cytophagia</taxon>
        <taxon>Cytophagales</taxon>
        <taxon>Reichenbachiellaceae</taxon>
        <taxon>Marinoscillum</taxon>
    </lineage>
</organism>
<feature type="transmembrane region" description="Helical" evidence="6">
    <location>
        <begin position="252"/>
        <end position="273"/>
    </location>
</feature>
<dbReference type="RefSeq" id="WP_115867757.1">
    <property type="nucleotide sequence ID" value="NZ_QREG01000007.1"/>
</dbReference>
<dbReference type="GO" id="GO:0016020">
    <property type="term" value="C:membrane"/>
    <property type="evidence" value="ECO:0007669"/>
    <property type="project" value="UniProtKB-SubCell"/>
</dbReference>
<evidence type="ECO:0000313" key="8">
    <source>
        <dbReference type="Proteomes" id="UP000256779"/>
    </source>
</evidence>
<feature type="transmembrane region" description="Helical" evidence="6">
    <location>
        <begin position="279"/>
        <end position="301"/>
    </location>
</feature>
<evidence type="ECO:0000256" key="5">
    <source>
        <dbReference type="ARBA" id="ARBA00023136"/>
    </source>
</evidence>
<dbReference type="PANTHER" id="PTHR16119:SF17">
    <property type="entry name" value="TRANSMEMBRANE PROTEIN 144"/>
    <property type="match status" value="1"/>
</dbReference>
<dbReference type="EMBL" id="QREG01000007">
    <property type="protein sequence ID" value="RED99730.1"/>
    <property type="molecule type" value="Genomic_DNA"/>
</dbReference>
<keyword evidence="5 6" id="KW-0472">Membrane</keyword>
<evidence type="ECO:0000256" key="2">
    <source>
        <dbReference type="ARBA" id="ARBA00006117"/>
    </source>
</evidence>
<dbReference type="OrthoDB" id="110585at2"/>
<comment type="subcellular location">
    <subcellularLocation>
        <location evidence="1">Membrane</location>
        <topology evidence="1">Multi-pass membrane protein</topology>
    </subcellularLocation>
</comment>
<dbReference type="AlphaFoldDB" id="A0A3D9L3G5"/>
<feature type="transmembrane region" description="Helical" evidence="6">
    <location>
        <begin position="135"/>
        <end position="157"/>
    </location>
</feature>
<feature type="transmembrane region" description="Helical" evidence="6">
    <location>
        <begin position="39"/>
        <end position="60"/>
    </location>
</feature>
<comment type="similarity">
    <text evidence="2">Belongs to the GRP transporter (TC 2.A.7.5) family.</text>
</comment>
<dbReference type="InterPro" id="IPR009834">
    <property type="entry name" value="Ureide_permease"/>
</dbReference>
<name>A0A3D9L3G5_MARFU</name>
<evidence type="ECO:0000256" key="1">
    <source>
        <dbReference type="ARBA" id="ARBA00004141"/>
    </source>
</evidence>
<keyword evidence="3 6" id="KW-0812">Transmembrane</keyword>
<dbReference type="PANTHER" id="PTHR16119">
    <property type="entry name" value="TRANSMEMBRANE PROTEIN 144"/>
    <property type="match status" value="1"/>
</dbReference>
<feature type="transmembrane region" description="Helical" evidence="6">
    <location>
        <begin position="80"/>
        <end position="102"/>
    </location>
</feature>
<sequence>MYIVSNYALAVGLCVITMLCWGSWANTQKLASKSWAFQLFYWDYAIGIVLLTLLFGFTLGSHGELGRGFLEDLQQAKFGSLRSAFLGGVIFNLANILIVIAIDLAGMAIAFPVGIGIALVQGVVINYFASPVGKPVWLFSGVFLVAVAIVLDALAYGKMSRKTAQTTRVKGLLFSLIGGVLMGFFYRFVADAMAIDFAAPATGLLTPYSALFIFSLGVLVSNALFNTWAMYFSPTGKHTTYTQYFKQGSLRLHLIGISGGVIWAIGMSLSILASGQAGYAISYGLGQGATLVAAIWGVFVWKEFKGANRQVRQMLALMFLCFLAGLFLIIISRF</sequence>
<reference evidence="7 8" key="1">
    <citation type="submission" date="2018-07" db="EMBL/GenBank/DDBJ databases">
        <title>Genomic Encyclopedia of Type Strains, Phase IV (KMG-IV): sequencing the most valuable type-strain genomes for metagenomic binning, comparative biology and taxonomic classification.</title>
        <authorList>
            <person name="Goeker M."/>
        </authorList>
    </citation>
    <scope>NUCLEOTIDE SEQUENCE [LARGE SCALE GENOMIC DNA]</scope>
    <source>
        <strain evidence="7 8">DSM 4134</strain>
    </source>
</reference>
<evidence type="ECO:0000256" key="6">
    <source>
        <dbReference type="SAM" id="Phobius"/>
    </source>
</evidence>
<feature type="transmembrane region" description="Helical" evidence="6">
    <location>
        <begin position="6"/>
        <end position="27"/>
    </location>
</feature>
<evidence type="ECO:0000313" key="7">
    <source>
        <dbReference type="EMBL" id="RED99730.1"/>
    </source>
</evidence>
<feature type="transmembrane region" description="Helical" evidence="6">
    <location>
        <begin position="313"/>
        <end position="331"/>
    </location>
</feature>
<evidence type="ECO:0000256" key="4">
    <source>
        <dbReference type="ARBA" id="ARBA00022989"/>
    </source>
</evidence>
<dbReference type="Proteomes" id="UP000256779">
    <property type="component" value="Unassembled WGS sequence"/>
</dbReference>
<comment type="caution">
    <text evidence="7">The sequence shown here is derived from an EMBL/GenBank/DDBJ whole genome shotgun (WGS) entry which is preliminary data.</text>
</comment>
<evidence type="ECO:0000256" key="3">
    <source>
        <dbReference type="ARBA" id="ARBA00022692"/>
    </source>
</evidence>
<feature type="transmembrane region" description="Helical" evidence="6">
    <location>
        <begin position="208"/>
        <end position="231"/>
    </location>
</feature>